<organism evidence="2 3">
    <name type="scientific">Setaria viridis</name>
    <name type="common">Green bristlegrass</name>
    <name type="synonym">Setaria italica subsp. viridis</name>
    <dbReference type="NCBI Taxonomy" id="4556"/>
    <lineage>
        <taxon>Eukaryota</taxon>
        <taxon>Viridiplantae</taxon>
        <taxon>Streptophyta</taxon>
        <taxon>Embryophyta</taxon>
        <taxon>Tracheophyta</taxon>
        <taxon>Spermatophyta</taxon>
        <taxon>Magnoliopsida</taxon>
        <taxon>Liliopsida</taxon>
        <taxon>Poales</taxon>
        <taxon>Poaceae</taxon>
        <taxon>PACMAD clade</taxon>
        <taxon>Panicoideae</taxon>
        <taxon>Panicodae</taxon>
        <taxon>Paniceae</taxon>
        <taxon>Cenchrinae</taxon>
        <taxon>Setaria</taxon>
    </lineage>
</organism>
<dbReference type="Gramene" id="TKW12794">
    <property type="protein sequence ID" value="TKW12794"/>
    <property type="gene ID" value="SEVIR_5G058150v2"/>
</dbReference>
<reference evidence="2" key="1">
    <citation type="submission" date="2019-03" db="EMBL/GenBank/DDBJ databases">
        <title>WGS assembly of Setaria viridis.</title>
        <authorList>
            <person name="Huang P."/>
            <person name="Jenkins J."/>
            <person name="Grimwood J."/>
            <person name="Barry K."/>
            <person name="Healey A."/>
            <person name="Mamidi S."/>
            <person name="Sreedasyam A."/>
            <person name="Shu S."/>
            <person name="Feldman M."/>
            <person name="Wu J."/>
            <person name="Yu Y."/>
            <person name="Chen C."/>
            <person name="Johnson J."/>
            <person name="Rokhsar D."/>
            <person name="Baxter I."/>
            <person name="Schmutz J."/>
            <person name="Brutnell T."/>
            <person name="Kellogg E."/>
        </authorList>
    </citation>
    <scope>NUCLEOTIDE SEQUENCE [LARGE SCALE GENOMIC DNA]</scope>
</reference>
<protein>
    <submittedName>
        <fullName evidence="2">Uncharacterized protein</fullName>
    </submittedName>
</protein>
<evidence type="ECO:0000313" key="2">
    <source>
        <dbReference type="EMBL" id="TKW12794.1"/>
    </source>
</evidence>
<accession>A0A4U6UE00</accession>
<keyword evidence="1" id="KW-0812">Transmembrane</keyword>
<keyword evidence="1" id="KW-1133">Transmembrane helix</keyword>
<proteinExistence type="predicted"/>
<sequence>MMSCCPKKGFSRTLLDLLCTVNSWKFGVISVKTFISLLVAFSVIVVVLFINPVKIDFRGLSFSFLREKLRGAFEIVELACAVSYTNRVPDGFFFFCQLGWASSSLSVT</sequence>
<feature type="transmembrane region" description="Helical" evidence="1">
    <location>
        <begin position="26"/>
        <end position="50"/>
    </location>
</feature>
<dbReference type="Proteomes" id="UP000298652">
    <property type="component" value="Chromosome 5"/>
</dbReference>
<dbReference type="AlphaFoldDB" id="A0A4U6UE00"/>
<evidence type="ECO:0000256" key="1">
    <source>
        <dbReference type="SAM" id="Phobius"/>
    </source>
</evidence>
<keyword evidence="1" id="KW-0472">Membrane</keyword>
<keyword evidence="3" id="KW-1185">Reference proteome</keyword>
<dbReference type="EMBL" id="CM016556">
    <property type="protein sequence ID" value="TKW12794.1"/>
    <property type="molecule type" value="Genomic_DNA"/>
</dbReference>
<name>A0A4U6UE00_SETVI</name>
<evidence type="ECO:0000313" key="3">
    <source>
        <dbReference type="Proteomes" id="UP000298652"/>
    </source>
</evidence>
<gene>
    <name evidence="2" type="ORF">SEVIR_5G058150v2</name>
</gene>